<dbReference type="Pfam" id="PF13672">
    <property type="entry name" value="PP2C_2"/>
    <property type="match status" value="1"/>
</dbReference>
<name>A0A1F6TWN9_9PROT</name>
<accession>A0A1F6TWN9</accession>
<organism evidence="2 3">
    <name type="scientific">Candidatus Muproteobacteria bacterium RIFCSPLOWO2_01_FULL_60_18</name>
    <dbReference type="NCBI Taxonomy" id="1817768"/>
    <lineage>
        <taxon>Bacteria</taxon>
        <taxon>Pseudomonadati</taxon>
        <taxon>Pseudomonadota</taxon>
        <taxon>Candidatus Muproteobacteria</taxon>
    </lineage>
</organism>
<proteinExistence type="predicted"/>
<dbReference type="SMART" id="SM00332">
    <property type="entry name" value="PP2Cc"/>
    <property type="match status" value="1"/>
</dbReference>
<evidence type="ECO:0000313" key="2">
    <source>
        <dbReference type="EMBL" id="OGI49540.1"/>
    </source>
</evidence>
<dbReference type="PANTHER" id="PTHR13832:SF827">
    <property type="entry name" value="PROTEIN PHOSPHATASE 1L"/>
    <property type="match status" value="1"/>
</dbReference>
<sequence length="317" mass="35357">MKYQITQYSLRGARPLNEDRVGYAERDNAVLMAVADGLGGHRGGEVAAEILVQTLMHSFQSLRQPVIQRPSAFLALGILQAHHAIIRRGQASQTPIEPRTTCVTCLVQNGYAYWAHVGDSRLYLIRQNHVLLRTQDHTAIEEMHQGGLLTEQEMLDHPQKSHLLNCLGGGVTPTISVGEETLLQPGDMLLACTDGLWEAFAPEEIARYLKAPALDEGMEEMLYAAVRKMKHGCDNVSAVCLRWEDAMSKSAPLQGNTAVQIDEAKLREGARHHIPHIARRPVRQPATPVVEVSDDKNRPLQDRIQEIEDFLKKFEAK</sequence>
<dbReference type="Proteomes" id="UP000179037">
    <property type="component" value="Unassembled WGS sequence"/>
</dbReference>
<dbReference type="InterPro" id="IPR036457">
    <property type="entry name" value="PPM-type-like_dom_sf"/>
</dbReference>
<dbReference type="PANTHER" id="PTHR13832">
    <property type="entry name" value="PROTEIN PHOSPHATASE 2C"/>
    <property type="match status" value="1"/>
</dbReference>
<dbReference type="CDD" id="cd00143">
    <property type="entry name" value="PP2Cc"/>
    <property type="match status" value="1"/>
</dbReference>
<gene>
    <name evidence="2" type="ORF">A3A87_04770</name>
</gene>
<dbReference type="SUPFAM" id="SSF81606">
    <property type="entry name" value="PP2C-like"/>
    <property type="match status" value="1"/>
</dbReference>
<evidence type="ECO:0000259" key="1">
    <source>
        <dbReference type="PROSITE" id="PS51746"/>
    </source>
</evidence>
<dbReference type="InterPro" id="IPR015655">
    <property type="entry name" value="PP2C"/>
</dbReference>
<dbReference type="STRING" id="1817768.A3A87_04770"/>
<feature type="domain" description="PPM-type phosphatase" evidence="1">
    <location>
        <begin position="4"/>
        <end position="243"/>
    </location>
</feature>
<dbReference type="Gene3D" id="3.60.40.10">
    <property type="entry name" value="PPM-type phosphatase domain"/>
    <property type="match status" value="1"/>
</dbReference>
<reference evidence="2 3" key="1">
    <citation type="journal article" date="2016" name="Nat. Commun.">
        <title>Thousands of microbial genomes shed light on interconnected biogeochemical processes in an aquifer system.</title>
        <authorList>
            <person name="Anantharaman K."/>
            <person name="Brown C.T."/>
            <person name="Hug L.A."/>
            <person name="Sharon I."/>
            <person name="Castelle C.J."/>
            <person name="Probst A.J."/>
            <person name="Thomas B.C."/>
            <person name="Singh A."/>
            <person name="Wilkins M.J."/>
            <person name="Karaoz U."/>
            <person name="Brodie E.L."/>
            <person name="Williams K.H."/>
            <person name="Hubbard S.S."/>
            <person name="Banfield J.F."/>
        </authorList>
    </citation>
    <scope>NUCLEOTIDE SEQUENCE [LARGE SCALE GENOMIC DNA]</scope>
</reference>
<dbReference type="GO" id="GO:0004722">
    <property type="term" value="F:protein serine/threonine phosphatase activity"/>
    <property type="evidence" value="ECO:0007669"/>
    <property type="project" value="InterPro"/>
</dbReference>
<protein>
    <recommendedName>
        <fullName evidence="1">PPM-type phosphatase domain-containing protein</fullName>
    </recommendedName>
</protein>
<dbReference type="AlphaFoldDB" id="A0A1F6TWN9"/>
<comment type="caution">
    <text evidence="2">The sequence shown here is derived from an EMBL/GenBank/DDBJ whole genome shotgun (WGS) entry which is preliminary data.</text>
</comment>
<dbReference type="EMBL" id="MFTC01000095">
    <property type="protein sequence ID" value="OGI49540.1"/>
    <property type="molecule type" value="Genomic_DNA"/>
</dbReference>
<dbReference type="InterPro" id="IPR001932">
    <property type="entry name" value="PPM-type_phosphatase-like_dom"/>
</dbReference>
<dbReference type="SMART" id="SM00331">
    <property type="entry name" value="PP2C_SIG"/>
    <property type="match status" value="1"/>
</dbReference>
<evidence type="ECO:0000313" key="3">
    <source>
        <dbReference type="Proteomes" id="UP000179037"/>
    </source>
</evidence>
<dbReference type="PROSITE" id="PS51746">
    <property type="entry name" value="PPM_2"/>
    <property type="match status" value="1"/>
</dbReference>